<dbReference type="HOGENOM" id="CLU_1280228_0_0_1"/>
<dbReference type="InParanoid" id="F6PXJ9"/>
<proteinExistence type="predicted"/>
<reference evidence="1" key="2">
    <citation type="journal article" date="2008" name="Genome Biol.">
        <title>Improved genome assembly and evidence-based global gene model set for the chordate Ciona intestinalis: new insight into intron and operon populations.</title>
        <authorList>
            <person name="Satou Y."/>
            <person name="Mineta K."/>
            <person name="Ogasawara M."/>
            <person name="Sasakura Y."/>
            <person name="Shoguchi E."/>
            <person name="Ueno K."/>
            <person name="Yamada L."/>
            <person name="Matsumoto J."/>
            <person name="Wasserscheid J."/>
            <person name="Dewar K."/>
            <person name="Wiley G.B."/>
            <person name="Macmil S.L."/>
            <person name="Roe B.A."/>
            <person name="Zeller R.W."/>
            <person name="Hastings K.E."/>
            <person name="Lemaire P."/>
            <person name="Lindquist E."/>
            <person name="Endo T."/>
            <person name="Hotta K."/>
            <person name="Inaba K."/>
        </authorList>
    </citation>
    <scope>NUCLEOTIDE SEQUENCE [LARGE SCALE GENOMIC DNA]</scope>
    <source>
        <strain evidence="1">wild type</strain>
    </source>
</reference>
<accession>F6PXJ9</accession>
<name>F6PXJ9_CIOIN</name>
<protein>
    <submittedName>
        <fullName evidence="1">Uncharacterized protein</fullName>
    </submittedName>
</protein>
<sequence>SPNLSDLSGTNASKVCNTKNYGHFHLINESFQTTAAKFGSDTSSNKSLQEKRNAEKTVASACCIEHESLQTKDEGIESDLDSIQEKENITDESNEATITSNIDSSLNKKGYVAHGVYETKTMTLEDKLSTTNQCSKDSGCFSPFQKITYDSDSTISTHEEYHEEFYFENRNEMKNGSPPPLPLSFSQAQPTNNDNRTIVADAPRSAQHEITHHGIL</sequence>
<reference evidence="1" key="3">
    <citation type="submission" date="2025-08" db="UniProtKB">
        <authorList>
            <consortium name="Ensembl"/>
        </authorList>
    </citation>
    <scope>IDENTIFICATION</scope>
</reference>
<organism evidence="1 2">
    <name type="scientific">Ciona intestinalis</name>
    <name type="common">Transparent sea squirt</name>
    <name type="synonym">Ascidia intestinalis</name>
    <dbReference type="NCBI Taxonomy" id="7719"/>
    <lineage>
        <taxon>Eukaryota</taxon>
        <taxon>Metazoa</taxon>
        <taxon>Chordata</taxon>
        <taxon>Tunicata</taxon>
        <taxon>Ascidiacea</taxon>
        <taxon>Phlebobranchia</taxon>
        <taxon>Cionidae</taxon>
        <taxon>Ciona</taxon>
    </lineage>
</organism>
<evidence type="ECO:0000313" key="1">
    <source>
        <dbReference type="Ensembl" id="ENSCINP00000025021.2"/>
    </source>
</evidence>
<dbReference type="Proteomes" id="UP000008144">
    <property type="component" value="Chromosome 1"/>
</dbReference>
<reference evidence="2" key="1">
    <citation type="journal article" date="2002" name="Science">
        <title>The draft genome of Ciona intestinalis: insights into chordate and vertebrate origins.</title>
        <authorList>
            <person name="Dehal P."/>
            <person name="Satou Y."/>
            <person name="Campbell R.K."/>
            <person name="Chapman J."/>
            <person name="Degnan B."/>
            <person name="De Tomaso A."/>
            <person name="Davidson B."/>
            <person name="Di Gregorio A."/>
            <person name="Gelpke M."/>
            <person name="Goodstein D.M."/>
            <person name="Harafuji N."/>
            <person name="Hastings K.E."/>
            <person name="Ho I."/>
            <person name="Hotta K."/>
            <person name="Huang W."/>
            <person name="Kawashima T."/>
            <person name="Lemaire P."/>
            <person name="Martinez D."/>
            <person name="Meinertzhagen I.A."/>
            <person name="Necula S."/>
            <person name="Nonaka M."/>
            <person name="Putnam N."/>
            <person name="Rash S."/>
            <person name="Saiga H."/>
            <person name="Satake M."/>
            <person name="Terry A."/>
            <person name="Yamada L."/>
            <person name="Wang H.G."/>
            <person name="Awazu S."/>
            <person name="Azumi K."/>
            <person name="Boore J."/>
            <person name="Branno M."/>
            <person name="Chin-Bow S."/>
            <person name="DeSantis R."/>
            <person name="Doyle S."/>
            <person name="Francino P."/>
            <person name="Keys D.N."/>
            <person name="Haga S."/>
            <person name="Hayashi H."/>
            <person name="Hino K."/>
            <person name="Imai K.S."/>
            <person name="Inaba K."/>
            <person name="Kano S."/>
            <person name="Kobayashi K."/>
            <person name="Kobayashi M."/>
            <person name="Lee B.I."/>
            <person name="Makabe K.W."/>
            <person name="Manohar C."/>
            <person name="Matassi G."/>
            <person name="Medina M."/>
            <person name="Mochizuki Y."/>
            <person name="Mount S."/>
            <person name="Morishita T."/>
            <person name="Miura S."/>
            <person name="Nakayama A."/>
            <person name="Nishizaka S."/>
            <person name="Nomoto H."/>
            <person name="Ohta F."/>
            <person name="Oishi K."/>
            <person name="Rigoutsos I."/>
            <person name="Sano M."/>
            <person name="Sasaki A."/>
            <person name="Sasakura Y."/>
            <person name="Shoguchi E."/>
            <person name="Shin-i T."/>
            <person name="Spagnuolo A."/>
            <person name="Stainier D."/>
            <person name="Suzuki M.M."/>
            <person name="Tassy O."/>
            <person name="Takatori N."/>
            <person name="Tokuoka M."/>
            <person name="Yagi K."/>
            <person name="Yoshizaki F."/>
            <person name="Wada S."/>
            <person name="Zhang C."/>
            <person name="Hyatt P.D."/>
            <person name="Larimer F."/>
            <person name="Detter C."/>
            <person name="Doggett N."/>
            <person name="Glavina T."/>
            <person name="Hawkins T."/>
            <person name="Richardson P."/>
            <person name="Lucas S."/>
            <person name="Kohara Y."/>
            <person name="Levine M."/>
            <person name="Satoh N."/>
            <person name="Rokhsar D.S."/>
        </authorList>
    </citation>
    <scope>NUCLEOTIDE SEQUENCE [LARGE SCALE GENOMIC DNA]</scope>
</reference>
<dbReference type="EMBL" id="EAAA01000201">
    <property type="status" value="NOT_ANNOTATED_CDS"/>
    <property type="molecule type" value="Genomic_DNA"/>
</dbReference>
<dbReference type="AlphaFoldDB" id="F6PXJ9"/>
<dbReference type="Ensembl" id="ENSCINT00000025267.2">
    <property type="protein sequence ID" value="ENSCINP00000025021.2"/>
    <property type="gene ID" value="ENSCING00000013676.2"/>
</dbReference>
<reference evidence="1" key="4">
    <citation type="submission" date="2025-09" db="UniProtKB">
        <authorList>
            <consortium name="Ensembl"/>
        </authorList>
    </citation>
    <scope>IDENTIFICATION</scope>
</reference>
<evidence type="ECO:0000313" key="2">
    <source>
        <dbReference type="Proteomes" id="UP000008144"/>
    </source>
</evidence>
<keyword evidence="2" id="KW-1185">Reference proteome</keyword>